<dbReference type="GO" id="GO:0006355">
    <property type="term" value="P:regulation of DNA-templated transcription"/>
    <property type="evidence" value="ECO:0007669"/>
    <property type="project" value="InterPro"/>
</dbReference>
<dbReference type="Proteomes" id="UP000181962">
    <property type="component" value="Chromosome"/>
</dbReference>
<gene>
    <name evidence="2" type="ORF">BKD09_17750</name>
</gene>
<evidence type="ECO:0000313" key="3">
    <source>
        <dbReference type="Proteomes" id="UP000181962"/>
    </source>
</evidence>
<sequence>MARGSTVMKKAKKARPIGRTGRNPVIAVRVTPALHNRITESAKISGRSMSEEMAALLTRGFEWEQAFGDRVNMLEQARAEIDRMVGSNFKAEMRRRGWKPLHGTPHWIDPEAAAITPSRFVDPTVMADNLTLGAALNSNLDDMIDKIADRIARKLKPET</sequence>
<reference evidence="2 3" key="1">
    <citation type="submission" date="2016-11" db="EMBL/GenBank/DDBJ databases">
        <title>Complete Genome Sequence of Bradyrhizobium sp. strain J5, an isolated from soybean nodule in Hokkaido.</title>
        <authorList>
            <person name="Kanehara K."/>
        </authorList>
    </citation>
    <scope>NUCLEOTIDE SEQUENCE [LARGE SCALE GENOMIC DNA]</scope>
    <source>
        <strain evidence="2 3">J5</strain>
    </source>
</reference>
<evidence type="ECO:0000313" key="2">
    <source>
        <dbReference type="EMBL" id="APG10175.1"/>
    </source>
</evidence>
<feature type="region of interest" description="Disordered" evidence="1">
    <location>
        <begin position="1"/>
        <end position="21"/>
    </location>
</feature>
<accession>A0A1L3FA46</accession>
<evidence type="ECO:0000256" key="1">
    <source>
        <dbReference type="SAM" id="MobiDB-lite"/>
    </source>
</evidence>
<dbReference type="Gene3D" id="1.10.1220.10">
    <property type="entry name" value="Met repressor-like"/>
    <property type="match status" value="1"/>
</dbReference>
<dbReference type="SUPFAM" id="SSF47598">
    <property type="entry name" value="Ribbon-helix-helix"/>
    <property type="match status" value="1"/>
</dbReference>
<dbReference type="InterPro" id="IPR013321">
    <property type="entry name" value="Arc_rbn_hlx_hlx"/>
</dbReference>
<proteinExistence type="predicted"/>
<name>A0A1L3FA46_BRAJP</name>
<dbReference type="AlphaFoldDB" id="A0A1L3FA46"/>
<evidence type="ECO:0008006" key="4">
    <source>
        <dbReference type="Google" id="ProtNLM"/>
    </source>
</evidence>
<dbReference type="EMBL" id="CP017637">
    <property type="protein sequence ID" value="APG10175.1"/>
    <property type="molecule type" value="Genomic_DNA"/>
</dbReference>
<organism evidence="2 3">
    <name type="scientific">Bradyrhizobium japonicum</name>
    <dbReference type="NCBI Taxonomy" id="375"/>
    <lineage>
        <taxon>Bacteria</taxon>
        <taxon>Pseudomonadati</taxon>
        <taxon>Pseudomonadota</taxon>
        <taxon>Alphaproteobacteria</taxon>
        <taxon>Hyphomicrobiales</taxon>
        <taxon>Nitrobacteraceae</taxon>
        <taxon>Bradyrhizobium</taxon>
    </lineage>
</organism>
<protein>
    <recommendedName>
        <fullName evidence="4">Arc-like DNA binding domain-containing protein</fullName>
    </recommendedName>
</protein>
<dbReference type="InterPro" id="IPR010985">
    <property type="entry name" value="Ribbon_hlx_hlx"/>
</dbReference>